<evidence type="ECO:0000313" key="3">
    <source>
        <dbReference type="Proteomes" id="UP000269331"/>
    </source>
</evidence>
<feature type="transmembrane region" description="Helical" evidence="1">
    <location>
        <begin position="228"/>
        <end position="247"/>
    </location>
</feature>
<feature type="transmembrane region" description="Helical" evidence="1">
    <location>
        <begin position="190"/>
        <end position="208"/>
    </location>
</feature>
<keyword evidence="1" id="KW-0472">Membrane</keyword>
<reference evidence="2 3" key="1">
    <citation type="journal article" date="2018" name="Genome Biol. Evol.">
        <title>Complete Genome Sequence of Streptococcus ruminantium sp. nov. GUT-187T (=DSM 104980T =JCM 31869T), the Type Strain of S. ruminantium, and Comparison with Genome Sequences of Streptococcus suis Strains.</title>
        <authorList>
            <person name="Tohya M."/>
            <person name="Sekizaki T."/>
            <person name="Miyoshi-Akiyama T."/>
        </authorList>
    </citation>
    <scope>NUCLEOTIDE SEQUENCE [LARGE SCALE GENOMIC DNA]</scope>
    <source>
        <strain evidence="2 3">GUT187T</strain>
    </source>
</reference>
<sequence>MNYSIISSYLIQEPVLVALLIAHFLSDFTLQSQRLADAKKREFTAFAIHLLLVAFPLFILTILTPNQNGDLFFQIWLSHAAIDYLKYFLNKHHWIKSSWEPVAFLLDQFLHISCIFILYQTIGVNVATHSFWNSSAFLLVRILFIILLTKPVNIIFKLFFSKYQVQVEEVEANQSTISGAGALIGQLERLIMGIFLLLGQFTAIGLVFTAKSIARYDKISKNQAFAEYYLIGSLFSIISVLIVYGLLIL</sequence>
<gene>
    <name evidence="2" type="ORF">SR187_5055</name>
</gene>
<feature type="transmembrane region" description="Helical" evidence="1">
    <location>
        <begin position="131"/>
        <end position="149"/>
    </location>
</feature>
<dbReference type="AlphaFoldDB" id="A0A2Z5TMP9"/>
<dbReference type="EMBL" id="AP018400">
    <property type="protein sequence ID" value="BBA92619.1"/>
    <property type="molecule type" value="Genomic_DNA"/>
</dbReference>
<proteinExistence type="predicted"/>
<protein>
    <submittedName>
        <fullName evidence="2">DUF3307 domain-containing protein</fullName>
    </submittedName>
</protein>
<feature type="transmembrane region" description="Helical" evidence="1">
    <location>
        <begin position="46"/>
        <end position="65"/>
    </location>
</feature>
<evidence type="ECO:0000256" key="1">
    <source>
        <dbReference type="SAM" id="Phobius"/>
    </source>
</evidence>
<accession>A0A2Z5TMP9</accession>
<keyword evidence="1" id="KW-0812">Transmembrane</keyword>
<dbReference type="Proteomes" id="UP000269331">
    <property type="component" value="Chromosome"/>
</dbReference>
<dbReference type="Pfam" id="PF11750">
    <property type="entry name" value="DUF3307"/>
    <property type="match status" value="1"/>
</dbReference>
<dbReference type="RefSeq" id="WP_120171701.1">
    <property type="nucleotide sequence ID" value="NZ_AP018400.1"/>
</dbReference>
<keyword evidence="1" id="KW-1133">Transmembrane helix</keyword>
<dbReference type="KEGG" id="srq:SR187_5055"/>
<dbReference type="OrthoDB" id="5122730at2"/>
<dbReference type="InterPro" id="IPR021737">
    <property type="entry name" value="Phage_phiKZ_Orf197"/>
</dbReference>
<name>A0A2Z5TMP9_9STRE</name>
<organism evidence="2 3">
    <name type="scientific">Streptococcus ruminantium</name>
    <dbReference type="NCBI Taxonomy" id="1917441"/>
    <lineage>
        <taxon>Bacteria</taxon>
        <taxon>Bacillati</taxon>
        <taxon>Bacillota</taxon>
        <taxon>Bacilli</taxon>
        <taxon>Lactobacillales</taxon>
        <taxon>Streptococcaceae</taxon>
        <taxon>Streptococcus</taxon>
    </lineage>
</organism>
<evidence type="ECO:0000313" key="2">
    <source>
        <dbReference type="EMBL" id="BBA92619.1"/>
    </source>
</evidence>
<dbReference type="GeneID" id="52229561"/>